<feature type="transmembrane region" description="Helical" evidence="1">
    <location>
        <begin position="6"/>
        <end position="27"/>
    </location>
</feature>
<dbReference type="Pfam" id="PF02698">
    <property type="entry name" value="DUF218"/>
    <property type="match status" value="1"/>
</dbReference>
<organism evidence="3 4">
    <name type="scientific">Candidatus Muproteobacteria bacterium RBG_16_60_9</name>
    <dbReference type="NCBI Taxonomy" id="1817755"/>
    <lineage>
        <taxon>Bacteria</taxon>
        <taxon>Pseudomonadati</taxon>
        <taxon>Pseudomonadota</taxon>
        <taxon>Candidatus Muproteobacteria</taxon>
    </lineage>
</organism>
<dbReference type="GO" id="GO:0005886">
    <property type="term" value="C:plasma membrane"/>
    <property type="evidence" value="ECO:0007669"/>
    <property type="project" value="TreeGrafter"/>
</dbReference>
<evidence type="ECO:0000313" key="4">
    <source>
        <dbReference type="Proteomes" id="UP000179076"/>
    </source>
</evidence>
<dbReference type="PANTHER" id="PTHR30336:SF4">
    <property type="entry name" value="ENVELOPE BIOGENESIS FACTOR ELYC"/>
    <property type="match status" value="1"/>
</dbReference>
<evidence type="ECO:0000256" key="1">
    <source>
        <dbReference type="SAM" id="Phobius"/>
    </source>
</evidence>
<dbReference type="GO" id="GO:0043164">
    <property type="term" value="P:Gram-negative-bacterium-type cell wall biogenesis"/>
    <property type="evidence" value="ECO:0007669"/>
    <property type="project" value="TreeGrafter"/>
</dbReference>
<feature type="domain" description="DUF218" evidence="2">
    <location>
        <begin position="82"/>
        <end position="245"/>
    </location>
</feature>
<evidence type="ECO:0000313" key="3">
    <source>
        <dbReference type="EMBL" id="OGI63526.1"/>
    </source>
</evidence>
<dbReference type="PANTHER" id="PTHR30336">
    <property type="entry name" value="INNER MEMBRANE PROTEIN, PROBABLE PERMEASE"/>
    <property type="match status" value="1"/>
</dbReference>
<keyword evidence="1" id="KW-1133">Transmembrane helix</keyword>
<evidence type="ECO:0000259" key="2">
    <source>
        <dbReference type="Pfam" id="PF02698"/>
    </source>
</evidence>
<comment type="caution">
    <text evidence="3">The sequence shown here is derived from an EMBL/GenBank/DDBJ whole genome shotgun (WGS) entry which is preliminary data.</text>
</comment>
<dbReference type="Gene3D" id="3.40.50.620">
    <property type="entry name" value="HUPs"/>
    <property type="match status" value="1"/>
</dbReference>
<keyword evidence="1" id="KW-0472">Membrane</keyword>
<dbReference type="InterPro" id="IPR014729">
    <property type="entry name" value="Rossmann-like_a/b/a_fold"/>
</dbReference>
<feature type="transmembrane region" description="Helical" evidence="1">
    <location>
        <begin position="39"/>
        <end position="60"/>
    </location>
</feature>
<dbReference type="EMBL" id="MFSP01000152">
    <property type="protein sequence ID" value="OGI63526.1"/>
    <property type="molecule type" value="Genomic_DNA"/>
</dbReference>
<dbReference type="InterPro" id="IPR051599">
    <property type="entry name" value="Cell_Envelope_Assoc"/>
</dbReference>
<accession>A0A1F6V256</accession>
<dbReference type="InterPro" id="IPR003848">
    <property type="entry name" value="DUF218"/>
</dbReference>
<dbReference type="GO" id="GO:0000270">
    <property type="term" value="P:peptidoglycan metabolic process"/>
    <property type="evidence" value="ECO:0007669"/>
    <property type="project" value="TreeGrafter"/>
</dbReference>
<protein>
    <recommendedName>
        <fullName evidence="2">DUF218 domain-containing protein</fullName>
    </recommendedName>
</protein>
<name>A0A1F6V256_9PROT</name>
<keyword evidence="1" id="KW-0812">Transmembrane</keyword>
<dbReference type="Proteomes" id="UP000179076">
    <property type="component" value="Unassembled WGS sequence"/>
</dbReference>
<dbReference type="AlphaFoldDB" id="A0A1F6V256"/>
<reference evidence="3 4" key="1">
    <citation type="journal article" date="2016" name="Nat. Commun.">
        <title>Thousands of microbial genomes shed light on interconnected biogeochemical processes in an aquifer system.</title>
        <authorList>
            <person name="Anantharaman K."/>
            <person name="Brown C.T."/>
            <person name="Hug L.A."/>
            <person name="Sharon I."/>
            <person name="Castelle C.J."/>
            <person name="Probst A.J."/>
            <person name="Thomas B.C."/>
            <person name="Singh A."/>
            <person name="Wilkins M.J."/>
            <person name="Karaoz U."/>
            <person name="Brodie E.L."/>
            <person name="Williams K.H."/>
            <person name="Hubbard S.S."/>
            <person name="Banfield J.F."/>
        </authorList>
    </citation>
    <scope>NUCLEOTIDE SEQUENCE [LARGE SCALE GENOMIC DNA]</scope>
</reference>
<sequence>MLILTKAVGILLTPPAVIVLLALLGLVLQRRWRRIGTVLLWLSVAVLYVLSLPITGHALLGALEQSVIAAPTVEDIRTGSTDAIVVLGGGREADQPQYGGDTVSKFTLERLRYAARLQRATGMPILVSGGSVFGDGVPEAELMRQTLVRDFQATADWIENRSRTTFENALYSRPILDAAGRKTVWLVTDAWHMPRSLWAFRQAGIKTIMAPTGFAGGGGVDTLLDFLPTSHGLTLSDLALHEILGILWYRLRYGGDTITEKNSAVTAPVSESQK</sequence>
<proteinExistence type="predicted"/>
<gene>
    <name evidence="3" type="ORF">A2W18_01335</name>
</gene>
<dbReference type="CDD" id="cd06259">
    <property type="entry name" value="YdcF-like"/>
    <property type="match status" value="1"/>
</dbReference>